<name>A0A2I1EG76_9GLOM</name>
<proteinExistence type="predicted"/>
<feature type="non-terminal residue" evidence="2">
    <location>
        <position position="96"/>
    </location>
</feature>
<dbReference type="OrthoDB" id="2426629at2759"/>
<evidence type="ECO:0000313" key="1">
    <source>
        <dbReference type="EMBL" id="PKC66835.1"/>
    </source>
</evidence>
<dbReference type="AlphaFoldDB" id="A0A2I1EG76"/>
<evidence type="ECO:0000313" key="2">
    <source>
        <dbReference type="EMBL" id="PKY44195.1"/>
    </source>
</evidence>
<evidence type="ECO:0000313" key="4">
    <source>
        <dbReference type="Proteomes" id="UP000234323"/>
    </source>
</evidence>
<gene>
    <name evidence="1" type="ORF">RhiirA1_418865</name>
    <name evidence="2" type="ORF">RhiirA4_399602</name>
</gene>
<evidence type="ECO:0000313" key="3">
    <source>
        <dbReference type="Proteomes" id="UP000232688"/>
    </source>
</evidence>
<organism evidence="2 4">
    <name type="scientific">Rhizophagus irregularis</name>
    <dbReference type="NCBI Taxonomy" id="588596"/>
    <lineage>
        <taxon>Eukaryota</taxon>
        <taxon>Fungi</taxon>
        <taxon>Fungi incertae sedis</taxon>
        <taxon>Mucoromycota</taxon>
        <taxon>Glomeromycotina</taxon>
        <taxon>Glomeromycetes</taxon>
        <taxon>Glomerales</taxon>
        <taxon>Glomeraceae</taxon>
        <taxon>Rhizophagus</taxon>
    </lineage>
</organism>
<reference evidence="2 4" key="1">
    <citation type="submission" date="2015-10" db="EMBL/GenBank/DDBJ databases">
        <title>Genome analyses suggest a sexual origin of heterokaryosis in a supposedly ancient asexual fungus.</title>
        <authorList>
            <person name="Ropars J."/>
            <person name="Sedzielewska K."/>
            <person name="Noel J."/>
            <person name="Charron P."/>
            <person name="Farinelli L."/>
            <person name="Marton T."/>
            <person name="Kruger M."/>
            <person name="Pelin A."/>
            <person name="Brachmann A."/>
            <person name="Corradi N."/>
        </authorList>
    </citation>
    <scope>NUCLEOTIDE SEQUENCE [LARGE SCALE GENOMIC DNA]</scope>
    <source>
        <strain evidence="2 4">A4</strain>
    </source>
</reference>
<keyword evidence="4" id="KW-1185">Reference proteome</keyword>
<sequence length="96" mass="11050">MEEETYNPTITVETNEEILQNGVLEEVITVDQEFTEKKEVFHETKNALQKNLEQNTITTDNIGDPLEEYFKNIKNLSSWMNDIVNSTLSSPAFLPL</sequence>
<reference evidence="1 3" key="2">
    <citation type="submission" date="2017-10" db="EMBL/GenBank/DDBJ databases">
        <title>Extensive intraspecific genome diversity in a model arbuscular mycorrhizal fungus.</title>
        <authorList>
            <person name="Chen E.C.H."/>
            <person name="Morin E."/>
            <person name="Baudet D."/>
            <person name="Noel J."/>
            <person name="Ndikumana S."/>
            <person name="Charron P."/>
            <person name="St-Onge C."/>
            <person name="Giorgi J."/>
            <person name="Grigoriev I.V."/>
            <person name="Roux C."/>
            <person name="Martin F.M."/>
            <person name="Corradi N."/>
        </authorList>
    </citation>
    <scope>NUCLEOTIDE SEQUENCE [LARGE SCALE GENOMIC DNA]</scope>
    <source>
        <strain evidence="1 3">A1</strain>
    </source>
</reference>
<dbReference type="VEuPathDB" id="FungiDB:RhiirA1_418865"/>
<dbReference type="Proteomes" id="UP000234323">
    <property type="component" value="Unassembled WGS sequence"/>
</dbReference>
<dbReference type="Proteomes" id="UP000232688">
    <property type="component" value="Unassembled WGS sequence"/>
</dbReference>
<dbReference type="VEuPathDB" id="FungiDB:FUN_018472"/>
<accession>A0A2I1EG76</accession>
<comment type="caution">
    <text evidence="2">The sequence shown here is derived from an EMBL/GenBank/DDBJ whole genome shotgun (WGS) entry which is preliminary data.</text>
</comment>
<dbReference type="VEuPathDB" id="FungiDB:RhiirFUN_014901"/>
<protein>
    <submittedName>
        <fullName evidence="2">Uncharacterized protein</fullName>
    </submittedName>
</protein>
<dbReference type="EMBL" id="LLXH01000434">
    <property type="protein sequence ID" value="PKC66835.1"/>
    <property type="molecule type" value="Genomic_DNA"/>
</dbReference>
<dbReference type="EMBL" id="LLXI01000303">
    <property type="protein sequence ID" value="PKY44195.1"/>
    <property type="molecule type" value="Genomic_DNA"/>
</dbReference>
<reference evidence="1 3" key="3">
    <citation type="submission" date="2017-10" db="EMBL/GenBank/DDBJ databases">
        <title>Genome analyses suggest a sexual origin of heterokaryosis in a supposedly ancient asexual fungus.</title>
        <authorList>
            <person name="Corradi N."/>
            <person name="Sedzielewska K."/>
            <person name="Noel J."/>
            <person name="Charron P."/>
            <person name="Farinelli L."/>
            <person name="Marton T."/>
            <person name="Kruger M."/>
            <person name="Pelin A."/>
            <person name="Brachmann A."/>
            <person name="Corradi N."/>
        </authorList>
    </citation>
    <scope>NUCLEOTIDE SEQUENCE [LARGE SCALE GENOMIC DNA]</scope>
    <source>
        <strain evidence="1 3">A1</strain>
    </source>
</reference>